<dbReference type="Gene3D" id="3.40.50.300">
    <property type="entry name" value="P-loop containing nucleotide triphosphate hydrolases"/>
    <property type="match status" value="1"/>
</dbReference>
<reference evidence="2 3" key="1">
    <citation type="submission" date="2024-09" db="EMBL/GenBank/DDBJ databases">
        <title>Aeromonas strains Genome sequencing and assembly.</title>
        <authorList>
            <person name="Hu X."/>
            <person name="Tang B."/>
        </authorList>
    </citation>
    <scope>NUCLEOTIDE SEQUENCE [LARGE SCALE GENOMIC DNA]</scope>
    <source>
        <strain evidence="2 3">NB23SCDHY001</strain>
    </source>
</reference>
<sequence>MKIEKINIYNYKCYYSKFSIDFNKGVNILVGDNGSGKSTILEAAHLALSGILYGRYLKKRTNPIYIQQQGCCRIFRKS</sequence>
<dbReference type="EMBL" id="JBGXBU010000001">
    <property type="protein sequence ID" value="MFM4891494.1"/>
    <property type="molecule type" value="Genomic_DNA"/>
</dbReference>
<keyword evidence="3" id="KW-1185">Reference proteome</keyword>
<accession>A0ABW9GLU9</accession>
<dbReference type="SUPFAM" id="SSF52540">
    <property type="entry name" value="P-loop containing nucleoside triphosphate hydrolases"/>
    <property type="match status" value="1"/>
</dbReference>
<evidence type="ECO:0000313" key="2">
    <source>
        <dbReference type="EMBL" id="MFM4891494.1"/>
    </source>
</evidence>
<dbReference type="PANTHER" id="PTHR32182:SF23">
    <property type="entry name" value="ATP BINDING PROTEIN"/>
    <property type="match status" value="1"/>
</dbReference>
<dbReference type="Proteomes" id="UP001630969">
    <property type="component" value="Unassembled WGS sequence"/>
</dbReference>
<organism evidence="2 3">
    <name type="scientific">Aeromonas bivalvium</name>
    <dbReference type="NCBI Taxonomy" id="440079"/>
    <lineage>
        <taxon>Bacteria</taxon>
        <taxon>Pseudomonadati</taxon>
        <taxon>Pseudomonadota</taxon>
        <taxon>Gammaproteobacteria</taxon>
        <taxon>Aeromonadales</taxon>
        <taxon>Aeromonadaceae</taxon>
        <taxon>Aeromonas</taxon>
    </lineage>
</organism>
<name>A0ABW9GLU9_9GAMM</name>
<dbReference type="PANTHER" id="PTHR32182">
    <property type="entry name" value="DNA REPLICATION AND REPAIR PROTEIN RECF"/>
    <property type="match status" value="1"/>
</dbReference>
<comment type="caution">
    <text evidence="2">The sequence shown here is derived from an EMBL/GenBank/DDBJ whole genome shotgun (WGS) entry which is preliminary data.</text>
</comment>
<dbReference type="InterPro" id="IPR041685">
    <property type="entry name" value="AAA_GajA/Old/RecF-like"/>
</dbReference>
<evidence type="ECO:0000313" key="3">
    <source>
        <dbReference type="Proteomes" id="UP001630969"/>
    </source>
</evidence>
<protein>
    <submittedName>
        <fullName evidence="2">AAA family ATPase</fullName>
    </submittedName>
</protein>
<gene>
    <name evidence="2" type="ORF">ACEUDJ_01140</name>
</gene>
<dbReference type="RefSeq" id="WP_408787584.1">
    <property type="nucleotide sequence ID" value="NZ_JBGXBU010000001.1"/>
</dbReference>
<dbReference type="GeneID" id="97218661"/>
<proteinExistence type="predicted"/>
<feature type="domain" description="Endonuclease GajA/Old nuclease/RecF-like AAA" evidence="1">
    <location>
        <begin position="1"/>
        <end position="43"/>
    </location>
</feature>
<dbReference type="Pfam" id="PF13175">
    <property type="entry name" value="AAA_15"/>
    <property type="match status" value="1"/>
</dbReference>
<evidence type="ECO:0000259" key="1">
    <source>
        <dbReference type="Pfam" id="PF13175"/>
    </source>
</evidence>
<dbReference type="InterPro" id="IPR027417">
    <property type="entry name" value="P-loop_NTPase"/>
</dbReference>